<dbReference type="GeneID" id="103676465"/>
<reference evidence="3" key="1">
    <citation type="submission" date="2025-08" db="UniProtKB">
        <authorList>
            <consortium name="RefSeq"/>
        </authorList>
    </citation>
    <scope>IDENTIFICATION</scope>
    <source>
        <tissue evidence="3">Whole blood</tissue>
    </source>
</reference>
<proteinExistence type="predicted"/>
<accession>A0A8M1GE81</accession>
<feature type="compositionally biased region" description="Low complexity" evidence="1">
    <location>
        <begin position="71"/>
        <end position="88"/>
    </location>
</feature>
<dbReference type="KEGG" id="umr:103676465"/>
<evidence type="ECO:0000256" key="1">
    <source>
        <dbReference type="SAM" id="MobiDB-lite"/>
    </source>
</evidence>
<organism evidence="2 3">
    <name type="scientific">Ursus maritimus</name>
    <name type="common">Polar bear</name>
    <name type="synonym">Thalarctos maritimus</name>
    <dbReference type="NCBI Taxonomy" id="29073"/>
    <lineage>
        <taxon>Eukaryota</taxon>
        <taxon>Metazoa</taxon>
        <taxon>Chordata</taxon>
        <taxon>Craniata</taxon>
        <taxon>Vertebrata</taxon>
        <taxon>Euteleostomi</taxon>
        <taxon>Mammalia</taxon>
        <taxon>Eutheria</taxon>
        <taxon>Laurasiatheria</taxon>
        <taxon>Carnivora</taxon>
        <taxon>Caniformia</taxon>
        <taxon>Ursidae</taxon>
        <taxon>Ursus</taxon>
    </lineage>
</organism>
<gene>
    <name evidence="3" type="primary">LOC103676465</name>
</gene>
<name>A0A8M1GE81_URSMA</name>
<evidence type="ECO:0000313" key="3">
    <source>
        <dbReference type="RefSeq" id="XP_040493012.1"/>
    </source>
</evidence>
<evidence type="ECO:0000313" key="2">
    <source>
        <dbReference type="Proteomes" id="UP000261680"/>
    </source>
</evidence>
<dbReference type="AlphaFoldDB" id="A0A8M1GE81"/>
<dbReference type="Proteomes" id="UP000261680">
    <property type="component" value="Unplaced"/>
</dbReference>
<protein>
    <submittedName>
        <fullName evidence="3">Uncharacterized protein LOC103676465</fullName>
    </submittedName>
</protein>
<dbReference type="RefSeq" id="XP_040493012.1">
    <property type="nucleotide sequence ID" value="XM_040637078.1"/>
</dbReference>
<keyword evidence="2" id="KW-1185">Reference proteome</keyword>
<feature type="region of interest" description="Disordered" evidence="1">
    <location>
        <begin position="15"/>
        <end position="97"/>
    </location>
</feature>
<sequence length="232" mass="24888">MSLCKWVGAWSRGWAEEPGSTEEDCGGLSNWHNPGQLRVREAPPQASEPEDSVDYGGSSGLRLRTWRRTRPAPSTASSAPASSRGSGSDAHAHQPPAGRLRTCARAAPTPFCSRPLAPWVPPREPLVRLRARLVLGPSAPFPPPSNQIGRGARSPGNALAAAFTVQALSPRLREAFVMLRVTWWPGSSFCFKCSRRPLRGREDCIVPGSLPVSLAEFSLTHSSLAAPAPSLQ</sequence>